<dbReference type="GO" id="GO:0003729">
    <property type="term" value="F:mRNA binding"/>
    <property type="evidence" value="ECO:0007669"/>
    <property type="project" value="TreeGrafter"/>
</dbReference>
<evidence type="ECO:0000256" key="3">
    <source>
        <dbReference type="ARBA" id="ARBA00023242"/>
    </source>
</evidence>
<evidence type="ECO:0008006" key="6">
    <source>
        <dbReference type="Google" id="ProtNLM"/>
    </source>
</evidence>
<dbReference type="AlphaFoldDB" id="A0A1A9WF23"/>
<dbReference type="Pfam" id="PF09766">
    <property type="entry name" value="FmiP_Thoc5"/>
    <property type="match status" value="1"/>
</dbReference>
<protein>
    <recommendedName>
        <fullName evidence="6">THO complex subunit 5</fullName>
    </recommendedName>
</protein>
<name>A0A1A9WF23_9MUSC</name>
<reference evidence="4" key="2">
    <citation type="submission" date="2020-05" db="UniProtKB">
        <authorList>
            <consortium name="EnsemblMetazoa"/>
        </authorList>
    </citation>
    <scope>IDENTIFICATION</scope>
    <source>
        <strain evidence="4">IAEA</strain>
    </source>
</reference>
<evidence type="ECO:0000313" key="4">
    <source>
        <dbReference type="EnsemblMetazoa" id="GBRI017274-PA"/>
    </source>
</evidence>
<sequence>MAELLNENFTLLRQLFTDCLAAKTNPINTEIDLDEKLKLGSLLFVLIKKINRKVKYKVRAGREELQAQKALVDNNRLHLQNLLYEVNYLKREIRHCYQFKSQDEDIDICEPDLVGINELESSHKQRIARLERELSLRKQLSDDCAKLLNAKTKVFHEIITKMENLATFAPSLRTLLKATKPLQEALQLPLEQIWKLDNKVHLLPSSLYLAYVNLRLIEMEDINFKINVMGSEEEVKNYEAERKQTSVNSLEKSQFFQPHPLYLQMKIQDSDFVNDSIVINFYNFPLLDLVTGYCDIGFNESDIAVAESNLLQDFLKYICENDVGENVPYAEINLKIEKENFAMEDFYKYLEQHNLGKPYRWVQEVCGISSLNIPKSSNSQNSKIKEFAADVVKRIKLYWNSRLWLATQIKAFMNKNLDHYIDGKTANCKPNCSLVQWSSVNWEEYEANAATVPYIEEELVESSFSFYRAVIVFSSAKMECLISISNKYPHNAPLWVITVHWNGHHNALNNSSIKFMEHWTNSLCDSKNTSDLLASQLLRTMYSFDIFLETEGPLYQPLEYNKEKSFIKSFSKRTRIRPYKRINSGPNNYFKQ</sequence>
<organism evidence="4 5">
    <name type="scientific">Glossina brevipalpis</name>
    <dbReference type="NCBI Taxonomy" id="37001"/>
    <lineage>
        <taxon>Eukaryota</taxon>
        <taxon>Metazoa</taxon>
        <taxon>Ecdysozoa</taxon>
        <taxon>Arthropoda</taxon>
        <taxon>Hexapoda</taxon>
        <taxon>Insecta</taxon>
        <taxon>Pterygota</taxon>
        <taxon>Neoptera</taxon>
        <taxon>Endopterygota</taxon>
        <taxon>Diptera</taxon>
        <taxon>Brachycera</taxon>
        <taxon>Muscomorpha</taxon>
        <taxon>Hippoboscoidea</taxon>
        <taxon>Glossinidae</taxon>
        <taxon>Glossina</taxon>
    </lineage>
</organism>
<dbReference type="InterPro" id="IPR019163">
    <property type="entry name" value="THO_Thoc5"/>
</dbReference>
<proteinExistence type="inferred from homology"/>
<dbReference type="GO" id="GO:0006406">
    <property type="term" value="P:mRNA export from nucleus"/>
    <property type="evidence" value="ECO:0007669"/>
    <property type="project" value="TreeGrafter"/>
</dbReference>
<comment type="similarity">
    <text evidence="2">Belongs to the THOC5 family.</text>
</comment>
<comment type="subcellular location">
    <subcellularLocation>
        <location evidence="1">Nucleus</location>
    </subcellularLocation>
</comment>
<dbReference type="GO" id="GO:0000445">
    <property type="term" value="C:THO complex part of transcription export complex"/>
    <property type="evidence" value="ECO:0007669"/>
    <property type="project" value="TreeGrafter"/>
</dbReference>
<keyword evidence="5" id="KW-1185">Reference proteome</keyword>
<keyword evidence="3" id="KW-0539">Nucleus</keyword>
<evidence type="ECO:0000256" key="2">
    <source>
        <dbReference type="ARBA" id="ARBA00008044"/>
    </source>
</evidence>
<accession>A0A1A9WF23</accession>
<evidence type="ECO:0000256" key="1">
    <source>
        <dbReference type="ARBA" id="ARBA00004123"/>
    </source>
</evidence>
<dbReference type="PANTHER" id="PTHR13375:SF3">
    <property type="entry name" value="THO COMPLEX SUBUNIT 5 HOMOLOG"/>
    <property type="match status" value="1"/>
</dbReference>
<evidence type="ECO:0000313" key="5">
    <source>
        <dbReference type="Proteomes" id="UP000091820"/>
    </source>
</evidence>
<dbReference type="VEuPathDB" id="VectorBase:GBRI017274"/>
<dbReference type="EnsemblMetazoa" id="GBRI017274-RA">
    <property type="protein sequence ID" value="GBRI017274-PA"/>
    <property type="gene ID" value="GBRI017274"/>
</dbReference>
<dbReference type="STRING" id="37001.A0A1A9WF23"/>
<dbReference type="PANTHER" id="PTHR13375">
    <property type="entry name" value="FMS INTERACTING PROTEIN"/>
    <property type="match status" value="1"/>
</dbReference>
<reference evidence="5" key="1">
    <citation type="submission" date="2014-03" db="EMBL/GenBank/DDBJ databases">
        <authorList>
            <person name="Aksoy S."/>
            <person name="Warren W."/>
            <person name="Wilson R.K."/>
        </authorList>
    </citation>
    <scope>NUCLEOTIDE SEQUENCE [LARGE SCALE GENOMIC DNA]</scope>
    <source>
        <strain evidence="5">IAEA</strain>
    </source>
</reference>
<dbReference type="Proteomes" id="UP000091820">
    <property type="component" value="Unassembled WGS sequence"/>
</dbReference>